<dbReference type="PATRIC" id="fig|555500.3.peg.1102"/>
<dbReference type="AlphaFoldDB" id="K2PTP7"/>
<keyword evidence="3" id="KW-0804">Transcription</keyword>
<dbReference type="eggNOG" id="COG2207">
    <property type="taxonomic scope" value="Bacteria"/>
</dbReference>
<protein>
    <submittedName>
        <fullName evidence="5">AraC family transcriptional regulator</fullName>
    </submittedName>
</protein>
<evidence type="ECO:0000256" key="2">
    <source>
        <dbReference type="ARBA" id="ARBA00023125"/>
    </source>
</evidence>
<dbReference type="InterPro" id="IPR018062">
    <property type="entry name" value="HTH_AraC-typ_CS"/>
</dbReference>
<dbReference type="PROSITE" id="PS01124">
    <property type="entry name" value="HTH_ARAC_FAMILY_2"/>
    <property type="match status" value="1"/>
</dbReference>
<dbReference type="GO" id="GO:0043565">
    <property type="term" value="F:sequence-specific DNA binding"/>
    <property type="evidence" value="ECO:0007669"/>
    <property type="project" value="InterPro"/>
</dbReference>
<dbReference type="PROSITE" id="PS00041">
    <property type="entry name" value="HTH_ARAC_FAMILY_1"/>
    <property type="match status" value="1"/>
</dbReference>
<dbReference type="InterPro" id="IPR037923">
    <property type="entry name" value="HTH-like"/>
</dbReference>
<dbReference type="PANTHER" id="PTHR43280">
    <property type="entry name" value="ARAC-FAMILY TRANSCRIPTIONAL REGULATOR"/>
    <property type="match status" value="1"/>
</dbReference>
<dbReference type="Pfam" id="PF12833">
    <property type="entry name" value="HTH_18"/>
    <property type="match status" value="1"/>
</dbReference>
<evidence type="ECO:0000256" key="3">
    <source>
        <dbReference type="ARBA" id="ARBA00023163"/>
    </source>
</evidence>
<dbReference type="InterPro" id="IPR020449">
    <property type="entry name" value="Tscrpt_reg_AraC-type_HTH"/>
</dbReference>
<keyword evidence="2" id="KW-0238">DNA-binding</keyword>
<dbReference type="Gene3D" id="2.60.120.280">
    <property type="entry name" value="Regulatory protein AraC"/>
    <property type="match status" value="1"/>
</dbReference>
<keyword evidence="1" id="KW-0805">Transcription regulation</keyword>
<comment type="caution">
    <text evidence="5">The sequence shown here is derived from an EMBL/GenBank/DDBJ whole genome shotgun (WGS) entry which is preliminary data.</text>
</comment>
<evidence type="ECO:0000256" key="1">
    <source>
        <dbReference type="ARBA" id="ARBA00023015"/>
    </source>
</evidence>
<accession>K2PTP7</accession>
<dbReference type="InterPro" id="IPR009057">
    <property type="entry name" value="Homeodomain-like_sf"/>
</dbReference>
<dbReference type="SUPFAM" id="SSF46689">
    <property type="entry name" value="Homeodomain-like"/>
    <property type="match status" value="2"/>
</dbReference>
<organism evidence="5 6">
    <name type="scientific">Galbibacter marinus</name>
    <dbReference type="NCBI Taxonomy" id="555500"/>
    <lineage>
        <taxon>Bacteria</taxon>
        <taxon>Pseudomonadati</taxon>
        <taxon>Bacteroidota</taxon>
        <taxon>Flavobacteriia</taxon>
        <taxon>Flavobacteriales</taxon>
        <taxon>Flavobacteriaceae</taxon>
        <taxon>Galbibacter</taxon>
    </lineage>
</organism>
<name>K2PTP7_9FLAO</name>
<keyword evidence="6" id="KW-1185">Reference proteome</keyword>
<dbReference type="InterPro" id="IPR003313">
    <property type="entry name" value="AraC-bd"/>
</dbReference>
<sequence length="295" mass="34564">MEIEQLKIKEGFLGQRMLVLPPDIRQKILSNEIIKDFHLTAIGHYPHAVYHDRERKKGCDEYILLYCLEGQGTIKIYNKTITLSANEFFIIPSNIAHHYKSSTTNPWSIYLVHFNGKNADHLYFRYTKQTDLDPIKIPFNEQKCDLFLKIIQLLERSYDDAYLELSNSYLVQFITTLVYQPLITSITETNNPVSKSINFMKKHIDQPLTISELASEQSLSISRYSEVFKFETGSSPISYFIHLKMQKSCQYLYFTNMSIKEIAVAVRFSDPYYFSRMFKKVLGISPSKYKSEYKK</sequence>
<dbReference type="PRINTS" id="PR00032">
    <property type="entry name" value="HTHARAC"/>
</dbReference>
<gene>
    <name evidence="5" type="ORF">I215_05340</name>
</gene>
<dbReference type="EMBL" id="AMSG01000004">
    <property type="protein sequence ID" value="EKF55950.1"/>
    <property type="molecule type" value="Genomic_DNA"/>
</dbReference>
<dbReference type="InterPro" id="IPR018060">
    <property type="entry name" value="HTH_AraC"/>
</dbReference>
<dbReference type="Pfam" id="PF02311">
    <property type="entry name" value="AraC_binding"/>
    <property type="match status" value="1"/>
</dbReference>
<evidence type="ECO:0000313" key="6">
    <source>
        <dbReference type="Proteomes" id="UP000007364"/>
    </source>
</evidence>
<dbReference type="GO" id="GO:0003700">
    <property type="term" value="F:DNA-binding transcription factor activity"/>
    <property type="evidence" value="ECO:0007669"/>
    <property type="project" value="InterPro"/>
</dbReference>
<dbReference type="RefSeq" id="WP_008990940.1">
    <property type="nucleotide sequence ID" value="NZ_AMSG01000004.1"/>
</dbReference>
<reference evidence="5 6" key="1">
    <citation type="journal article" date="2012" name="J. Bacteriol.">
        <title>Genome Sequence of Galbibacter marinum Type Strain ck-I2-15.</title>
        <authorList>
            <person name="Lai Q."/>
            <person name="Li C."/>
            <person name="Shao Z."/>
        </authorList>
    </citation>
    <scope>NUCLEOTIDE SEQUENCE [LARGE SCALE GENOMIC DNA]</scope>
    <source>
        <strain evidence="6">ck-I2-15</strain>
    </source>
</reference>
<dbReference type="STRING" id="555500.I215_05340"/>
<dbReference type="Proteomes" id="UP000007364">
    <property type="component" value="Unassembled WGS sequence"/>
</dbReference>
<dbReference type="CDD" id="cd06986">
    <property type="entry name" value="cupin_MmsR-like_N"/>
    <property type="match status" value="1"/>
</dbReference>
<dbReference type="Gene3D" id="1.10.10.60">
    <property type="entry name" value="Homeodomain-like"/>
    <property type="match status" value="2"/>
</dbReference>
<evidence type="ECO:0000313" key="5">
    <source>
        <dbReference type="EMBL" id="EKF55950.1"/>
    </source>
</evidence>
<dbReference type="PANTHER" id="PTHR43280:SF30">
    <property type="entry name" value="MMSAB OPERON REGULATORY PROTEIN"/>
    <property type="match status" value="1"/>
</dbReference>
<dbReference type="SUPFAM" id="SSF51215">
    <property type="entry name" value="Regulatory protein AraC"/>
    <property type="match status" value="1"/>
</dbReference>
<feature type="domain" description="HTH araC/xylS-type" evidence="4">
    <location>
        <begin position="194"/>
        <end position="292"/>
    </location>
</feature>
<dbReference type="OrthoDB" id="9813413at2"/>
<evidence type="ECO:0000259" key="4">
    <source>
        <dbReference type="PROSITE" id="PS01124"/>
    </source>
</evidence>
<proteinExistence type="predicted"/>
<dbReference type="SMART" id="SM00342">
    <property type="entry name" value="HTH_ARAC"/>
    <property type="match status" value="1"/>
</dbReference>